<protein>
    <submittedName>
        <fullName evidence="1">Uncharacterized protein</fullName>
    </submittedName>
</protein>
<evidence type="ECO:0000313" key="1">
    <source>
        <dbReference type="EMBL" id="KAH3685216.1"/>
    </source>
</evidence>
<reference evidence="1" key="1">
    <citation type="journal article" date="2021" name="Open Biol.">
        <title>Shared evolutionary footprints suggest mitochondrial oxidative damage underlies multiple complex I losses in fungi.</title>
        <authorList>
            <person name="Schikora-Tamarit M.A."/>
            <person name="Marcet-Houben M."/>
            <person name="Nosek J."/>
            <person name="Gabaldon T."/>
        </authorList>
    </citation>
    <scope>NUCLEOTIDE SEQUENCE</scope>
    <source>
        <strain evidence="1">CBS2887</strain>
    </source>
</reference>
<organism evidence="1 2">
    <name type="scientific">Wickerhamomyces pijperi</name>
    <name type="common">Yeast</name>
    <name type="synonym">Pichia pijperi</name>
    <dbReference type="NCBI Taxonomy" id="599730"/>
    <lineage>
        <taxon>Eukaryota</taxon>
        <taxon>Fungi</taxon>
        <taxon>Dikarya</taxon>
        <taxon>Ascomycota</taxon>
        <taxon>Saccharomycotina</taxon>
        <taxon>Saccharomycetes</taxon>
        <taxon>Phaffomycetales</taxon>
        <taxon>Wickerhamomycetaceae</taxon>
        <taxon>Wickerhamomyces</taxon>
    </lineage>
</organism>
<dbReference type="Proteomes" id="UP000774326">
    <property type="component" value="Unassembled WGS sequence"/>
</dbReference>
<proteinExistence type="predicted"/>
<dbReference type="EMBL" id="JAEUBG010002094">
    <property type="protein sequence ID" value="KAH3685216.1"/>
    <property type="molecule type" value="Genomic_DNA"/>
</dbReference>
<accession>A0A9P8TND6</accession>
<evidence type="ECO:0000313" key="2">
    <source>
        <dbReference type="Proteomes" id="UP000774326"/>
    </source>
</evidence>
<gene>
    <name evidence="1" type="ORF">WICPIJ_003810</name>
</gene>
<comment type="caution">
    <text evidence="1">The sequence shown here is derived from an EMBL/GenBank/DDBJ whole genome shotgun (WGS) entry which is preliminary data.</text>
</comment>
<keyword evidence="2" id="KW-1185">Reference proteome</keyword>
<name>A0A9P8TND6_WICPI</name>
<reference evidence="1" key="2">
    <citation type="submission" date="2021-01" db="EMBL/GenBank/DDBJ databases">
        <authorList>
            <person name="Schikora-Tamarit M.A."/>
        </authorList>
    </citation>
    <scope>NUCLEOTIDE SEQUENCE</scope>
    <source>
        <strain evidence="1">CBS2887</strain>
    </source>
</reference>
<sequence>MVIPAKSSKLLLERSTVSTMRLGSSAASFIKAGNIFDCVDIVSVPSCCNSGSEAIMERLSILDAGSYLLLRKCFKTPIVFVAPALGSCFCVILND</sequence>
<dbReference type="AlphaFoldDB" id="A0A9P8TND6"/>